<dbReference type="GO" id="GO:0006730">
    <property type="term" value="P:one-carbon metabolic process"/>
    <property type="evidence" value="ECO:0007669"/>
    <property type="project" value="UniProtKB-KW"/>
</dbReference>
<dbReference type="PROSITE" id="PS00075">
    <property type="entry name" value="DHFR_1"/>
    <property type="match status" value="1"/>
</dbReference>
<evidence type="ECO:0000256" key="4">
    <source>
        <dbReference type="ARBA" id="ARBA00022857"/>
    </source>
</evidence>
<dbReference type="PIRSF" id="PIRSF000194">
    <property type="entry name" value="DHFR"/>
    <property type="match status" value="1"/>
</dbReference>
<dbReference type="GO" id="GO:0050661">
    <property type="term" value="F:NADP binding"/>
    <property type="evidence" value="ECO:0007669"/>
    <property type="project" value="InterPro"/>
</dbReference>
<dbReference type="GO" id="GO:0005829">
    <property type="term" value="C:cytosol"/>
    <property type="evidence" value="ECO:0007669"/>
    <property type="project" value="TreeGrafter"/>
</dbReference>
<sequence length="171" mass="19861">MESIKSRICGIIAQSGNGVIGKANRLPWSIKEDLHNFRKLTEGGIVVMGRKTYESLPVKKLKNRVNIILTREQKESEIEGVYFCSVEGCVKKCKELEHSEKRIFIIGGEEIYGEFLDVYTTIYITKIEGEIEGDTYSPFSSAYLERYEKVEESEEKRTGNYSYRFLRYERE</sequence>
<dbReference type="EC" id="1.5.1.3" evidence="2"/>
<dbReference type="Gene3D" id="3.40.430.10">
    <property type="entry name" value="Dihydrofolate Reductase, subunit A"/>
    <property type="match status" value="1"/>
</dbReference>
<reference evidence="7" key="1">
    <citation type="journal article" date="2020" name="Nature">
        <title>Giant virus diversity and host interactions through global metagenomics.</title>
        <authorList>
            <person name="Schulz F."/>
            <person name="Roux S."/>
            <person name="Paez-Espino D."/>
            <person name="Jungbluth S."/>
            <person name="Walsh D.A."/>
            <person name="Denef V.J."/>
            <person name="McMahon K.D."/>
            <person name="Konstantinidis K.T."/>
            <person name="Eloe-Fadrosh E.A."/>
            <person name="Kyrpides N.C."/>
            <person name="Woyke T."/>
        </authorList>
    </citation>
    <scope>NUCLEOTIDE SEQUENCE</scope>
    <source>
        <strain evidence="7">GVMAG-M-3300024258-28</strain>
    </source>
</reference>
<feature type="domain" description="DHFR" evidence="6">
    <location>
        <begin position="7"/>
        <end position="170"/>
    </location>
</feature>
<evidence type="ECO:0000256" key="5">
    <source>
        <dbReference type="ARBA" id="ARBA00023002"/>
    </source>
</evidence>
<evidence type="ECO:0000256" key="1">
    <source>
        <dbReference type="ARBA" id="ARBA00004903"/>
    </source>
</evidence>
<dbReference type="PROSITE" id="PS51330">
    <property type="entry name" value="DHFR_2"/>
    <property type="match status" value="1"/>
</dbReference>
<dbReference type="GO" id="GO:0004146">
    <property type="term" value="F:dihydrofolate reductase activity"/>
    <property type="evidence" value="ECO:0007669"/>
    <property type="project" value="UniProtKB-EC"/>
</dbReference>
<dbReference type="InterPro" id="IPR024072">
    <property type="entry name" value="DHFR-like_dom_sf"/>
</dbReference>
<comment type="pathway">
    <text evidence="1">Cofactor biosynthesis; tetrahydrofolate biosynthesis; 5,6,7,8-tetrahydrofolate from 7,8-dihydrofolate: step 1/1.</text>
</comment>
<keyword evidence="5" id="KW-0560">Oxidoreductase</keyword>
<dbReference type="EMBL" id="MN740221">
    <property type="protein sequence ID" value="QHT94443.1"/>
    <property type="molecule type" value="Genomic_DNA"/>
</dbReference>
<protein>
    <recommendedName>
        <fullName evidence="2">dihydrofolate reductase</fullName>
        <ecNumber evidence="2">1.5.1.3</ecNumber>
    </recommendedName>
</protein>
<keyword evidence="4" id="KW-0521">NADP</keyword>
<dbReference type="PANTHER" id="PTHR48069:SF3">
    <property type="entry name" value="DIHYDROFOLATE REDUCTASE"/>
    <property type="match status" value="1"/>
</dbReference>
<dbReference type="GO" id="GO:0046654">
    <property type="term" value="P:tetrahydrofolate biosynthetic process"/>
    <property type="evidence" value="ECO:0007669"/>
    <property type="project" value="InterPro"/>
</dbReference>
<dbReference type="SUPFAM" id="SSF53597">
    <property type="entry name" value="Dihydrofolate reductase-like"/>
    <property type="match status" value="1"/>
</dbReference>
<dbReference type="GO" id="GO:0046655">
    <property type="term" value="P:folic acid metabolic process"/>
    <property type="evidence" value="ECO:0007669"/>
    <property type="project" value="TreeGrafter"/>
</dbReference>
<organism evidence="7">
    <name type="scientific">viral metagenome</name>
    <dbReference type="NCBI Taxonomy" id="1070528"/>
    <lineage>
        <taxon>unclassified sequences</taxon>
        <taxon>metagenomes</taxon>
        <taxon>organismal metagenomes</taxon>
    </lineage>
</organism>
<accession>A0A6C0ISE5</accession>
<proteinExistence type="predicted"/>
<dbReference type="Pfam" id="PF00186">
    <property type="entry name" value="DHFR_1"/>
    <property type="match status" value="1"/>
</dbReference>
<dbReference type="AlphaFoldDB" id="A0A6C0ISE5"/>
<dbReference type="InterPro" id="IPR001796">
    <property type="entry name" value="DHFR_dom"/>
</dbReference>
<dbReference type="InterPro" id="IPR017925">
    <property type="entry name" value="DHFR_CS"/>
</dbReference>
<keyword evidence="3" id="KW-0554">One-carbon metabolism</keyword>
<dbReference type="PANTHER" id="PTHR48069">
    <property type="entry name" value="DIHYDROFOLATE REDUCTASE"/>
    <property type="match status" value="1"/>
</dbReference>
<evidence type="ECO:0000313" key="7">
    <source>
        <dbReference type="EMBL" id="QHT94443.1"/>
    </source>
</evidence>
<evidence type="ECO:0000256" key="3">
    <source>
        <dbReference type="ARBA" id="ARBA00022563"/>
    </source>
</evidence>
<name>A0A6C0ISE5_9ZZZZ</name>
<dbReference type="GO" id="GO:0046452">
    <property type="term" value="P:dihydrofolate metabolic process"/>
    <property type="evidence" value="ECO:0007669"/>
    <property type="project" value="TreeGrafter"/>
</dbReference>
<dbReference type="CDD" id="cd00209">
    <property type="entry name" value="DHFR"/>
    <property type="match status" value="1"/>
</dbReference>
<dbReference type="InterPro" id="IPR012259">
    <property type="entry name" value="DHFR"/>
</dbReference>
<evidence type="ECO:0000256" key="2">
    <source>
        <dbReference type="ARBA" id="ARBA00012856"/>
    </source>
</evidence>
<evidence type="ECO:0000259" key="6">
    <source>
        <dbReference type="PROSITE" id="PS51330"/>
    </source>
</evidence>
<dbReference type="PRINTS" id="PR00070">
    <property type="entry name" value="DHFR"/>
</dbReference>